<dbReference type="OrthoDB" id="4266126at2"/>
<proteinExistence type="predicted"/>
<sequence>MSDEHTPDNTDPSTGPADDTRARTGEAPAALGPLVNRLSGRHMSARTTRRGLVAIALGAVIAAIATVVISGGFDNSGDLTTHPNSGGPMSTGAVAGKAFGTAGAGDCLTWSKEDASDLTKVECSDKHLFEVASEVDLSIFPGAEFGPGSRFPGVLRFSQLRNEHCAPAVVEYLGARYDPNGKFSVGLINPGEAGWAAGERTLRCGLQRSGTTGTLLPIVGSVAGQDESKVWDAGTCIGINQNVPADPVDCSEPHAFEVISVVDMGAKFPGGFPPVADQDKYLEETCTQAANEYLGSPDALRNKTLTLFWDNIELSSWLAGSRKVNCSVGKELDSGGFAPITNSAKGDILINGAPPVAPPAEPEGRSRPVPLPGAAPLGN</sequence>
<dbReference type="Proteomes" id="UP000316256">
    <property type="component" value="Unassembled WGS sequence"/>
</dbReference>
<evidence type="ECO:0000313" key="5">
    <source>
        <dbReference type="Proteomes" id="UP000316256"/>
    </source>
</evidence>
<dbReference type="EMBL" id="VIGH01000001">
    <property type="protein sequence ID" value="TQF74787.1"/>
    <property type="molecule type" value="Genomic_DNA"/>
</dbReference>
<evidence type="ECO:0000313" key="4">
    <source>
        <dbReference type="EMBL" id="TQF74787.1"/>
    </source>
</evidence>
<feature type="region of interest" description="Disordered" evidence="1">
    <location>
        <begin position="1"/>
        <end position="33"/>
    </location>
</feature>
<keyword evidence="5" id="KW-1185">Reference proteome</keyword>
<comment type="caution">
    <text evidence="4">The sequence shown here is derived from an EMBL/GenBank/DDBJ whole genome shotgun (WGS) entry which is preliminary data.</text>
</comment>
<reference evidence="4 5" key="1">
    <citation type="submission" date="2019-06" db="EMBL/GenBank/DDBJ databases">
        <title>Rhodococcus spaelei sp. nov., isolated from a cave.</title>
        <authorList>
            <person name="Lee S.D."/>
        </authorList>
    </citation>
    <scope>NUCLEOTIDE SEQUENCE [LARGE SCALE GENOMIC DNA]</scope>
    <source>
        <strain evidence="4 5">C9-5</strain>
    </source>
</reference>
<organism evidence="4 5">
    <name type="scientific">Rhodococcus spelaei</name>
    <dbReference type="NCBI Taxonomy" id="2546320"/>
    <lineage>
        <taxon>Bacteria</taxon>
        <taxon>Bacillati</taxon>
        <taxon>Actinomycetota</taxon>
        <taxon>Actinomycetes</taxon>
        <taxon>Mycobacteriales</taxon>
        <taxon>Nocardiaceae</taxon>
        <taxon>Rhodococcus</taxon>
    </lineage>
</organism>
<evidence type="ECO:0000259" key="3">
    <source>
        <dbReference type="Pfam" id="PF13845"/>
    </source>
</evidence>
<keyword evidence="2" id="KW-1133">Transmembrane helix</keyword>
<dbReference type="InterPro" id="IPR026004">
    <property type="entry name" value="Septum_form"/>
</dbReference>
<accession>A0A541BR43</accession>
<dbReference type="AlphaFoldDB" id="A0A541BR43"/>
<keyword evidence="2" id="KW-0472">Membrane</keyword>
<keyword evidence="2" id="KW-0812">Transmembrane</keyword>
<feature type="transmembrane region" description="Helical" evidence="2">
    <location>
        <begin position="51"/>
        <end position="73"/>
    </location>
</feature>
<gene>
    <name evidence="4" type="ORF">FK531_01465</name>
</gene>
<protein>
    <recommendedName>
        <fullName evidence="3">Septum formation-related domain-containing protein</fullName>
    </recommendedName>
</protein>
<feature type="region of interest" description="Disordered" evidence="1">
    <location>
        <begin position="351"/>
        <end position="379"/>
    </location>
</feature>
<evidence type="ECO:0000256" key="1">
    <source>
        <dbReference type="SAM" id="MobiDB-lite"/>
    </source>
</evidence>
<feature type="domain" description="Septum formation-related" evidence="3">
    <location>
        <begin position="104"/>
        <end position="326"/>
    </location>
</feature>
<evidence type="ECO:0000256" key="2">
    <source>
        <dbReference type="SAM" id="Phobius"/>
    </source>
</evidence>
<name>A0A541BR43_9NOCA</name>
<dbReference type="Pfam" id="PF13845">
    <property type="entry name" value="Septum_form"/>
    <property type="match status" value="1"/>
</dbReference>